<organism evidence="3 4">
    <name type="scientific">Goodea atripinnis</name>
    <dbReference type="NCBI Taxonomy" id="208336"/>
    <lineage>
        <taxon>Eukaryota</taxon>
        <taxon>Metazoa</taxon>
        <taxon>Chordata</taxon>
        <taxon>Craniata</taxon>
        <taxon>Vertebrata</taxon>
        <taxon>Euteleostomi</taxon>
        <taxon>Actinopterygii</taxon>
        <taxon>Neopterygii</taxon>
        <taxon>Teleostei</taxon>
        <taxon>Neoteleostei</taxon>
        <taxon>Acanthomorphata</taxon>
        <taxon>Ovalentaria</taxon>
        <taxon>Atherinomorphae</taxon>
        <taxon>Cyprinodontiformes</taxon>
        <taxon>Goodeidae</taxon>
        <taxon>Goodea</taxon>
    </lineage>
</organism>
<dbReference type="InterPro" id="IPR036034">
    <property type="entry name" value="PDZ_sf"/>
</dbReference>
<evidence type="ECO:0000256" key="1">
    <source>
        <dbReference type="ARBA" id="ARBA00022737"/>
    </source>
</evidence>
<proteinExistence type="predicted"/>
<dbReference type="PANTHER" id="PTHR23116:SF29">
    <property type="entry name" value="PDZ DOMAIN-CONTAINING PROTEIN 7"/>
    <property type="match status" value="1"/>
</dbReference>
<accession>A0ABV0MI42</accession>
<feature type="compositionally biased region" description="Polar residues" evidence="2">
    <location>
        <begin position="131"/>
        <end position="145"/>
    </location>
</feature>
<keyword evidence="4" id="KW-1185">Reference proteome</keyword>
<feature type="compositionally biased region" description="Basic and acidic residues" evidence="2">
    <location>
        <begin position="172"/>
        <end position="182"/>
    </location>
</feature>
<dbReference type="Gene3D" id="2.30.42.10">
    <property type="match status" value="1"/>
</dbReference>
<evidence type="ECO:0000313" key="3">
    <source>
        <dbReference type="EMBL" id="MEQ2158768.1"/>
    </source>
</evidence>
<gene>
    <name evidence="3" type="ORF">GOODEAATRI_015813</name>
</gene>
<comment type="caution">
    <text evidence="3">The sequence shown here is derived from an EMBL/GenBank/DDBJ whole genome shotgun (WGS) entry which is preliminary data.</text>
</comment>
<reference evidence="3 4" key="1">
    <citation type="submission" date="2021-06" db="EMBL/GenBank/DDBJ databases">
        <authorList>
            <person name="Palmer J.M."/>
        </authorList>
    </citation>
    <scope>NUCLEOTIDE SEQUENCE [LARGE SCALE GENOMIC DNA]</scope>
    <source>
        <strain evidence="3 4">GA_2019</strain>
        <tissue evidence="3">Muscle</tissue>
    </source>
</reference>
<dbReference type="EMBL" id="JAHRIO010001188">
    <property type="protein sequence ID" value="MEQ2158768.1"/>
    <property type="molecule type" value="Genomic_DNA"/>
</dbReference>
<protein>
    <submittedName>
        <fullName evidence="3">Uncharacterized protein</fullName>
    </submittedName>
</protein>
<dbReference type="InterPro" id="IPR051844">
    <property type="entry name" value="USH2_Complex_Protein"/>
</dbReference>
<dbReference type="Gene3D" id="1.20.1160.20">
    <property type="match status" value="1"/>
</dbReference>
<dbReference type="PANTHER" id="PTHR23116">
    <property type="entry name" value="PDZ DOMAIN CONTAINING WHIRLIN AND HARMONIN-RELATED"/>
    <property type="match status" value="1"/>
</dbReference>
<keyword evidence="1" id="KW-0677">Repeat</keyword>
<evidence type="ECO:0000256" key="2">
    <source>
        <dbReference type="SAM" id="MobiDB-lite"/>
    </source>
</evidence>
<feature type="region of interest" description="Disordered" evidence="2">
    <location>
        <begin position="115"/>
        <end position="210"/>
    </location>
</feature>
<name>A0ABV0MI42_9TELE</name>
<sequence length="293" mass="32352">FLSDNEIEDLIRPLLAILDRPEKLLLLREIRMLIPTAALGRFDSLVMPFELEAYDILKSRSNYRGGFHLQPVHDTQQERQLIEDFEKLRLASQHSGYLPPSRAFTPLLDVPVDNYASPTARSRTPSPSPSHSVLLTGSPYSTQRGHQPHRSTNRRENGTPRYDQASLLSVSDHGDAAPERGRSPVRNIQGRGRREGSPDSIYGRQSSQGSYTEVSVWVPSQQRGRTPLAHVFDSHIERSPSSGRGSGLQVNGHVRNGISISGGIESKIQPVIKIEKVFPGGAASTNEALKVGI</sequence>
<dbReference type="Proteomes" id="UP001476798">
    <property type="component" value="Unassembled WGS sequence"/>
</dbReference>
<evidence type="ECO:0000313" key="4">
    <source>
        <dbReference type="Proteomes" id="UP001476798"/>
    </source>
</evidence>
<feature type="non-terminal residue" evidence="3">
    <location>
        <position position="1"/>
    </location>
</feature>
<feature type="compositionally biased region" description="Low complexity" evidence="2">
    <location>
        <begin position="116"/>
        <end position="125"/>
    </location>
</feature>